<dbReference type="PRINTS" id="PR01217">
    <property type="entry name" value="PRICHEXTENSN"/>
</dbReference>
<evidence type="ECO:0000313" key="2">
    <source>
        <dbReference type="EMBL" id="CAB3224443.1"/>
    </source>
</evidence>
<feature type="compositionally biased region" description="Low complexity" evidence="1">
    <location>
        <begin position="56"/>
        <end position="66"/>
    </location>
</feature>
<sequence>MKPPPPSRPAGLLSRSGKTRTSSRRFPPQMGALPSLPPAATSHLSSARPAPPPRPGLLRPSSGPPRVAKPAGGWSLSLLPRSVAASRSFPCPLCLRRHGRPFCTEFVWTDAVRRRPHLRATLRRYIAGPAAGLPRLALGRPRRPSALVACPSVPPGLPGRPPLCSSPPEAPHPHALAPATRRPLHSPRQNDTPRPPPLPSPPCLFPPALLRQPPPPPAPPPPVPPRPPPRPSPRVPPSP</sequence>
<accession>A0A8S0YW78</accession>
<dbReference type="Proteomes" id="UP000494106">
    <property type="component" value="Unassembled WGS sequence"/>
</dbReference>
<feature type="compositionally biased region" description="Low complexity" evidence="1">
    <location>
        <begin position="171"/>
        <end position="181"/>
    </location>
</feature>
<organism evidence="2 3">
    <name type="scientific">Arctia plantaginis</name>
    <name type="common">Wood tiger moth</name>
    <name type="synonym">Phalaena plantaginis</name>
    <dbReference type="NCBI Taxonomy" id="874455"/>
    <lineage>
        <taxon>Eukaryota</taxon>
        <taxon>Metazoa</taxon>
        <taxon>Ecdysozoa</taxon>
        <taxon>Arthropoda</taxon>
        <taxon>Hexapoda</taxon>
        <taxon>Insecta</taxon>
        <taxon>Pterygota</taxon>
        <taxon>Neoptera</taxon>
        <taxon>Endopterygota</taxon>
        <taxon>Lepidoptera</taxon>
        <taxon>Glossata</taxon>
        <taxon>Ditrysia</taxon>
        <taxon>Noctuoidea</taxon>
        <taxon>Erebidae</taxon>
        <taxon>Arctiinae</taxon>
        <taxon>Arctia</taxon>
    </lineage>
</organism>
<feature type="region of interest" description="Disordered" evidence="1">
    <location>
        <begin position="1"/>
        <end position="69"/>
    </location>
</feature>
<proteinExistence type="predicted"/>
<protein>
    <submittedName>
        <fullName evidence="2">Uncharacterized protein</fullName>
    </submittedName>
</protein>
<dbReference type="EMBL" id="CADEBC010000141">
    <property type="protein sequence ID" value="CAB3224443.1"/>
    <property type="molecule type" value="Genomic_DNA"/>
</dbReference>
<comment type="caution">
    <text evidence="2">The sequence shown here is derived from an EMBL/GenBank/DDBJ whole genome shotgun (WGS) entry which is preliminary data.</text>
</comment>
<evidence type="ECO:0000256" key="1">
    <source>
        <dbReference type="SAM" id="MobiDB-lite"/>
    </source>
</evidence>
<gene>
    <name evidence="2" type="ORF">APLA_LOCUS1956</name>
</gene>
<feature type="region of interest" description="Disordered" evidence="1">
    <location>
        <begin position="159"/>
        <end position="239"/>
    </location>
</feature>
<reference evidence="2 3" key="1">
    <citation type="submission" date="2020-04" db="EMBL/GenBank/DDBJ databases">
        <authorList>
            <person name="Wallbank WR R."/>
            <person name="Pardo Diaz C."/>
            <person name="Kozak K."/>
            <person name="Martin S."/>
            <person name="Jiggins C."/>
            <person name="Moest M."/>
            <person name="Warren A I."/>
            <person name="Byers J.R.P. K."/>
            <person name="Montejo-Kovacevich G."/>
            <person name="Yen C E."/>
        </authorList>
    </citation>
    <scope>NUCLEOTIDE SEQUENCE [LARGE SCALE GENOMIC DNA]</scope>
</reference>
<keyword evidence="3" id="KW-1185">Reference proteome</keyword>
<evidence type="ECO:0000313" key="3">
    <source>
        <dbReference type="Proteomes" id="UP000494106"/>
    </source>
</evidence>
<feature type="compositionally biased region" description="Pro residues" evidence="1">
    <location>
        <begin position="159"/>
        <end position="170"/>
    </location>
</feature>
<feature type="compositionally biased region" description="Pro residues" evidence="1">
    <location>
        <begin position="212"/>
        <end position="239"/>
    </location>
</feature>
<dbReference type="AlphaFoldDB" id="A0A8S0YW78"/>
<feature type="compositionally biased region" description="Pro residues" evidence="1">
    <location>
        <begin position="193"/>
        <end position="205"/>
    </location>
</feature>
<name>A0A8S0YW78_ARCPL</name>